<comment type="caution">
    <text evidence="1">The sequence shown here is derived from an EMBL/GenBank/DDBJ whole genome shotgun (WGS) entry which is preliminary data.</text>
</comment>
<protein>
    <submittedName>
        <fullName evidence="1">Uncharacterized protein</fullName>
    </submittedName>
</protein>
<proteinExistence type="predicted"/>
<accession>A0AAV7EAF0</accession>
<reference evidence="1 2" key="1">
    <citation type="submission" date="2021-07" db="EMBL/GenBank/DDBJ databases">
        <title>The Aristolochia fimbriata genome: insights into angiosperm evolution, floral development and chemical biosynthesis.</title>
        <authorList>
            <person name="Jiao Y."/>
        </authorList>
    </citation>
    <scope>NUCLEOTIDE SEQUENCE [LARGE SCALE GENOMIC DNA]</scope>
    <source>
        <strain evidence="1">IBCAS-2021</strain>
        <tissue evidence="1">Leaf</tissue>
    </source>
</reference>
<dbReference type="AlphaFoldDB" id="A0AAV7EAF0"/>
<evidence type="ECO:0000313" key="2">
    <source>
        <dbReference type="Proteomes" id="UP000825729"/>
    </source>
</evidence>
<organism evidence="1 2">
    <name type="scientific">Aristolochia fimbriata</name>
    <name type="common">White veined hardy Dutchman's pipe vine</name>
    <dbReference type="NCBI Taxonomy" id="158543"/>
    <lineage>
        <taxon>Eukaryota</taxon>
        <taxon>Viridiplantae</taxon>
        <taxon>Streptophyta</taxon>
        <taxon>Embryophyta</taxon>
        <taxon>Tracheophyta</taxon>
        <taxon>Spermatophyta</taxon>
        <taxon>Magnoliopsida</taxon>
        <taxon>Magnoliidae</taxon>
        <taxon>Piperales</taxon>
        <taxon>Aristolochiaceae</taxon>
        <taxon>Aristolochia</taxon>
    </lineage>
</organism>
<name>A0AAV7EAF0_ARIFI</name>
<sequence>MEDADAAFNGGSKAARRVEVGVEDLQPFRRALELFEPTQMSEVFKEELELKNGDLSSIQRGVLRVKHVDYHFIRERVTSGLLQIRLISTQDQIANVFTKGLSRSQFSKLLSKLHISPQMPSLRGNVKH</sequence>
<dbReference type="Proteomes" id="UP000825729">
    <property type="component" value="Unassembled WGS sequence"/>
</dbReference>
<dbReference type="EMBL" id="JAINDJ010000006">
    <property type="protein sequence ID" value="KAG9445401.1"/>
    <property type="molecule type" value="Genomic_DNA"/>
</dbReference>
<gene>
    <name evidence="1" type="ORF">H6P81_016741</name>
</gene>
<keyword evidence="2" id="KW-1185">Reference proteome</keyword>
<evidence type="ECO:0000313" key="1">
    <source>
        <dbReference type="EMBL" id="KAG9445401.1"/>
    </source>
</evidence>